<evidence type="ECO:0000256" key="3">
    <source>
        <dbReference type="ARBA" id="ARBA00022723"/>
    </source>
</evidence>
<dbReference type="GO" id="GO:0008270">
    <property type="term" value="F:zinc ion binding"/>
    <property type="evidence" value="ECO:0007669"/>
    <property type="project" value="UniProtKB-UniRule"/>
</dbReference>
<keyword evidence="2 12" id="KW-0235">DNA replication</keyword>
<dbReference type="GO" id="GO:0006269">
    <property type="term" value="P:DNA replication, synthesis of primer"/>
    <property type="evidence" value="ECO:0007669"/>
    <property type="project" value="UniProtKB-KW"/>
</dbReference>
<dbReference type="EMBL" id="AP021858">
    <property type="protein sequence ID" value="BBO23254.1"/>
    <property type="molecule type" value="Genomic_DNA"/>
</dbReference>
<comment type="function">
    <text evidence="12">Initiates the restart of stalled replication forks, which reloads the replicative helicase on sites other than the origin of replication. Recognizes and binds to abandoned replication forks and remodels them to uncover a helicase loading site. Promotes assembly of the primosome at these replication forks.</text>
</comment>
<dbReference type="Gene3D" id="3.40.50.300">
    <property type="entry name" value="P-loop containing nucleotide triphosphate hydrolases"/>
    <property type="match status" value="2"/>
</dbReference>
<dbReference type="InterPro" id="IPR041236">
    <property type="entry name" value="PriA_C"/>
</dbReference>
<dbReference type="SMART" id="SM00490">
    <property type="entry name" value="HELICc"/>
    <property type="match status" value="1"/>
</dbReference>
<dbReference type="GO" id="GO:0003677">
    <property type="term" value="F:DNA binding"/>
    <property type="evidence" value="ECO:0007669"/>
    <property type="project" value="UniProtKB-UniRule"/>
</dbReference>
<dbReference type="GO" id="GO:0006302">
    <property type="term" value="P:double-strand break repair"/>
    <property type="evidence" value="ECO:0007669"/>
    <property type="project" value="InterPro"/>
</dbReference>
<dbReference type="InterPro" id="IPR027417">
    <property type="entry name" value="P-loop_NTPase"/>
</dbReference>
<feature type="binding site" evidence="12">
    <location>
        <position position="524"/>
    </location>
    <ligand>
        <name>Zn(2+)</name>
        <dbReference type="ChEBI" id="CHEBI:29105"/>
        <label>1</label>
    </ligand>
</feature>
<dbReference type="AlphaFoldDB" id="A0A809SDQ9"/>
<accession>A0A809SDQ9</accession>
<dbReference type="InterPro" id="IPR041222">
    <property type="entry name" value="PriA_3primeBD"/>
</dbReference>
<dbReference type="Pfam" id="PF18074">
    <property type="entry name" value="PriA_C"/>
    <property type="match status" value="1"/>
</dbReference>
<name>A0A809SDQ9_9BACT</name>
<keyword evidence="4 12" id="KW-0547">Nucleotide-binding</keyword>
<dbReference type="PANTHER" id="PTHR30580:SF0">
    <property type="entry name" value="PRIMOSOMAL PROTEIN N"/>
    <property type="match status" value="1"/>
</dbReference>
<keyword evidence="7 12" id="KW-0862">Zinc</keyword>
<dbReference type="GO" id="GO:0043138">
    <property type="term" value="F:3'-5' DNA helicase activity"/>
    <property type="evidence" value="ECO:0007669"/>
    <property type="project" value="UniProtKB-EC"/>
</dbReference>
<keyword evidence="5 12" id="KW-0378">Hydrolase</keyword>
<sequence length="810" mass="88390">MATKRDDRTLKVADVALDAKTGGLHSVFTYAATPQMKVGDAVAVPVGPRTALGFVVGLREVSQEELGFPASQLKGAQSTISGFALPQEVIQLVRHVTEEYLCPLPVAITAALPPGAHGLITRAWSVRADADRGGESTLAVHEREVLAMLKDLGKPLVEPRTKKLDPGLLRALKSLRNQGFVEDSIVADVPTESRKAGVLLKLTDDADKIERFLKANTRKRPAQALTLVRLQEIDHPALAASDIRALCGVTETTIRALTDAGLLTPLQQDASVATPAHTPNRHQAIAIDALIAAVESRSLQRFLLFGVTGSGKTEVYLRAAQSALKMGRQVLFLVPEIALASQAVSLLRERFGGRVALLHSDLTASQRIESWMSVRSGEAPVVIGARSAAFAPLSNLGLIVMDEEHEGSYKQEAAPRYHARSLGEALSRIHSCPIVFGSATPSVETFHEADEDKITLLSLPERAAKAQLPTVEIVDLREGFRTGQPSLFAPRFVERLRETLDRGEQAILFLNRRAYAPFLVCRDCGFQFKCPNCAVSLSYSKRTHRLRCHHCLYQTSAPEICPSCEGSRIRVFGVGTERVEDSIRELFPDARVARLDRDVAQKRGALEQVLAGFAAREIDILVGTQMVAKGLNFPHVTMVGVVAADISLNVPDFRATERTFQLLAQVAGRAGRGQSPGYVVIQTMNPDHPALQRVVEHDYLGLFEAERAERAAVRYPPFVRLVNVVLSGESRKDVESASSEAAQRIRRANAEATLLGPTDCAIERLNNRWRRHLLLKLNPQEPLNWVGQALAGFEPHGVQVVIDVDPNSLV</sequence>
<dbReference type="CDD" id="cd18804">
    <property type="entry name" value="SF2_C_priA"/>
    <property type="match status" value="1"/>
</dbReference>
<dbReference type="InterPro" id="IPR042115">
    <property type="entry name" value="PriA_3primeBD_sf"/>
</dbReference>
<dbReference type="PANTHER" id="PTHR30580">
    <property type="entry name" value="PRIMOSOMAL PROTEIN N"/>
    <property type="match status" value="1"/>
</dbReference>
<organism evidence="15 16">
    <name type="scientific">Candidatus Nitrosymbiomonas proteolyticus</name>
    <dbReference type="NCBI Taxonomy" id="2608984"/>
    <lineage>
        <taxon>Bacteria</taxon>
        <taxon>Bacillati</taxon>
        <taxon>Armatimonadota</taxon>
        <taxon>Armatimonadota incertae sedis</taxon>
        <taxon>Candidatus Nitrosymbiomonas</taxon>
    </lineage>
</organism>
<feature type="binding site" evidence="12">
    <location>
        <position position="564"/>
    </location>
    <ligand>
        <name>Zn(2+)</name>
        <dbReference type="ChEBI" id="CHEBI:29105"/>
        <label>1</label>
    </ligand>
</feature>
<evidence type="ECO:0000256" key="6">
    <source>
        <dbReference type="ARBA" id="ARBA00022806"/>
    </source>
</evidence>
<comment type="similarity">
    <text evidence="12">Belongs to the helicase family. PriA subfamily.</text>
</comment>
<evidence type="ECO:0000313" key="16">
    <source>
        <dbReference type="Proteomes" id="UP000662873"/>
    </source>
</evidence>
<dbReference type="InterPro" id="IPR011545">
    <property type="entry name" value="DEAD/DEAH_box_helicase_dom"/>
</dbReference>
<keyword evidence="8 12" id="KW-0067">ATP-binding</keyword>
<comment type="subunit">
    <text evidence="12">Component of the replication restart primosome.</text>
</comment>
<dbReference type="GO" id="GO:1990077">
    <property type="term" value="C:primosome complex"/>
    <property type="evidence" value="ECO:0007669"/>
    <property type="project" value="UniProtKB-UniRule"/>
</dbReference>
<keyword evidence="6 12" id="KW-0347">Helicase</keyword>
<dbReference type="Pfam" id="PF00271">
    <property type="entry name" value="Helicase_C"/>
    <property type="match status" value="1"/>
</dbReference>
<evidence type="ECO:0000256" key="11">
    <source>
        <dbReference type="ARBA" id="ARBA00048988"/>
    </source>
</evidence>
<evidence type="ECO:0000259" key="13">
    <source>
        <dbReference type="PROSITE" id="PS51192"/>
    </source>
</evidence>
<dbReference type="GO" id="GO:0006310">
    <property type="term" value="P:DNA recombination"/>
    <property type="evidence" value="ECO:0007669"/>
    <property type="project" value="InterPro"/>
</dbReference>
<dbReference type="GO" id="GO:0016787">
    <property type="term" value="F:hydrolase activity"/>
    <property type="evidence" value="ECO:0007669"/>
    <property type="project" value="UniProtKB-KW"/>
</dbReference>
<dbReference type="SMART" id="SM00487">
    <property type="entry name" value="DEXDc"/>
    <property type="match status" value="1"/>
</dbReference>
<feature type="domain" description="Helicase C-terminal" evidence="14">
    <location>
        <begin position="556"/>
        <end position="713"/>
    </location>
</feature>
<evidence type="ECO:0000256" key="1">
    <source>
        <dbReference type="ARBA" id="ARBA00022515"/>
    </source>
</evidence>
<feature type="binding site" evidence="12">
    <location>
        <position position="533"/>
    </location>
    <ligand>
        <name>Zn(2+)</name>
        <dbReference type="ChEBI" id="CHEBI:29105"/>
        <label>2</label>
    </ligand>
</feature>
<keyword evidence="10 12" id="KW-0413">Isomerase</keyword>
<dbReference type="HAMAP" id="MF_00983">
    <property type="entry name" value="PriA"/>
    <property type="match status" value="1"/>
</dbReference>
<dbReference type="InterPro" id="IPR014001">
    <property type="entry name" value="Helicase_ATP-bd"/>
</dbReference>
<feature type="binding site" evidence="12">
    <location>
        <position position="530"/>
    </location>
    <ligand>
        <name>Zn(2+)</name>
        <dbReference type="ChEBI" id="CHEBI:29105"/>
        <label>2</label>
    </ligand>
</feature>
<feature type="binding site" evidence="12">
    <location>
        <position position="521"/>
    </location>
    <ligand>
        <name>Zn(2+)</name>
        <dbReference type="ChEBI" id="CHEBI:29105"/>
        <label>1</label>
    </ligand>
</feature>
<dbReference type="EC" id="5.6.2.4" evidence="12"/>
<dbReference type="Pfam" id="PF17764">
    <property type="entry name" value="PriA_3primeBD"/>
    <property type="match status" value="1"/>
</dbReference>
<dbReference type="KEGG" id="npy:NPRO_08490"/>
<feature type="domain" description="Helicase ATP-binding" evidence="13">
    <location>
        <begin position="293"/>
        <end position="459"/>
    </location>
</feature>
<dbReference type="InterPro" id="IPR001650">
    <property type="entry name" value="Helicase_C-like"/>
</dbReference>
<dbReference type="SUPFAM" id="SSF52540">
    <property type="entry name" value="P-loop containing nucleoside triphosphate hydrolases"/>
    <property type="match status" value="2"/>
</dbReference>
<dbReference type="FunFam" id="3.40.50.300:FF:000489">
    <property type="entry name" value="Primosome assembly protein PriA"/>
    <property type="match status" value="1"/>
</dbReference>
<comment type="cofactor">
    <cofactor evidence="12">
        <name>Zn(2+)</name>
        <dbReference type="ChEBI" id="CHEBI:29105"/>
    </cofactor>
    <text evidence="12">Binds 2 zinc ions per subunit.</text>
</comment>
<dbReference type="PROSITE" id="PS51194">
    <property type="entry name" value="HELICASE_CTER"/>
    <property type="match status" value="1"/>
</dbReference>
<evidence type="ECO:0000259" key="14">
    <source>
        <dbReference type="PROSITE" id="PS51194"/>
    </source>
</evidence>
<gene>
    <name evidence="12" type="primary">priA</name>
    <name evidence="15" type="ORF">NPRO_08490</name>
</gene>
<dbReference type="Proteomes" id="UP000662873">
    <property type="component" value="Chromosome"/>
</dbReference>
<dbReference type="InterPro" id="IPR005259">
    <property type="entry name" value="PriA"/>
</dbReference>
<keyword evidence="3 12" id="KW-0479">Metal-binding</keyword>
<dbReference type="CDD" id="cd17929">
    <property type="entry name" value="DEXHc_priA"/>
    <property type="match status" value="1"/>
</dbReference>
<evidence type="ECO:0000256" key="2">
    <source>
        <dbReference type="ARBA" id="ARBA00022705"/>
    </source>
</evidence>
<keyword evidence="1 12" id="KW-0639">Primosome</keyword>
<feature type="binding site" evidence="12">
    <location>
        <position position="561"/>
    </location>
    <ligand>
        <name>Zn(2+)</name>
        <dbReference type="ChEBI" id="CHEBI:29105"/>
        <label>1</label>
    </ligand>
</feature>
<dbReference type="GO" id="GO:0006270">
    <property type="term" value="P:DNA replication initiation"/>
    <property type="evidence" value="ECO:0007669"/>
    <property type="project" value="TreeGrafter"/>
</dbReference>
<evidence type="ECO:0000256" key="4">
    <source>
        <dbReference type="ARBA" id="ARBA00022741"/>
    </source>
</evidence>
<evidence type="ECO:0000256" key="12">
    <source>
        <dbReference type="HAMAP-Rule" id="MF_00983"/>
    </source>
</evidence>
<comment type="catalytic activity">
    <reaction evidence="12">
        <text>Couples ATP hydrolysis with the unwinding of duplex DNA by translocating in the 3'-5' direction.</text>
        <dbReference type="EC" id="5.6.2.4"/>
    </reaction>
</comment>
<dbReference type="NCBIfam" id="TIGR00595">
    <property type="entry name" value="priA"/>
    <property type="match status" value="1"/>
</dbReference>
<evidence type="ECO:0000256" key="5">
    <source>
        <dbReference type="ARBA" id="ARBA00022801"/>
    </source>
</evidence>
<dbReference type="PROSITE" id="PS51192">
    <property type="entry name" value="HELICASE_ATP_BIND_1"/>
    <property type="match status" value="1"/>
</dbReference>
<protein>
    <recommendedName>
        <fullName evidence="12">Replication restart protein PriA</fullName>
    </recommendedName>
    <alternativeName>
        <fullName evidence="12">ATP-dependent DNA helicase PriA</fullName>
        <ecNumber evidence="12">5.6.2.4</ecNumber>
    </alternativeName>
    <alternativeName>
        <fullName evidence="12">DNA 3'-5' helicase PriA</fullName>
    </alternativeName>
</protein>
<evidence type="ECO:0000313" key="15">
    <source>
        <dbReference type="EMBL" id="BBO23254.1"/>
    </source>
</evidence>
<evidence type="ECO:0000256" key="10">
    <source>
        <dbReference type="ARBA" id="ARBA00023235"/>
    </source>
</evidence>
<dbReference type="GO" id="GO:0005524">
    <property type="term" value="F:ATP binding"/>
    <property type="evidence" value="ECO:0007669"/>
    <property type="project" value="UniProtKB-UniRule"/>
</dbReference>
<dbReference type="Pfam" id="PF00270">
    <property type="entry name" value="DEAD"/>
    <property type="match status" value="1"/>
</dbReference>
<dbReference type="Gene3D" id="3.40.1440.60">
    <property type="entry name" value="PriA, 3(prime) DNA-binding domain"/>
    <property type="match status" value="1"/>
</dbReference>
<evidence type="ECO:0000256" key="8">
    <source>
        <dbReference type="ARBA" id="ARBA00022840"/>
    </source>
</evidence>
<keyword evidence="9 12" id="KW-0238">DNA-binding</keyword>
<feature type="binding site" evidence="12">
    <location>
        <position position="548"/>
    </location>
    <ligand>
        <name>Zn(2+)</name>
        <dbReference type="ChEBI" id="CHEBI:29105"/>
        <label>2</label>
    </ligand>
</feature>
<feature type="binding site" evidence="12">
    <location>
        <position position="551"/>
    </location>
    <ligand>
        <name>Zn(2+)</name>
        <dbReference type="ChEBI" id="CHEBI:29105"/>
        <label>2</label>
    </ligand>
</feature>
<proteinExistence type="inferred from homology"/>
<dbReference type="Pfam" id="PF18319">
    <property type="entry name" value="Zn_ribbon_PriA"/>
    <property type="match status" value="1"/>
</dbReference>
<evidence type="ECO:0000256" key="7">
    <source>
        <dbReference type="ARBA" id="ARBA00022833"/>
    </source>
</evidence>
<evidence type="ECO:0000256" key="9">
    <source>
        <dbReference type="ARBA" id="ARBA00023125"/>
    </source>
</evidence>
<reference evidence="15" key="1">
    <citation type="journal article" name="DNA Res.">
        <title>The physiological potential of anammox bacteria as revealed by their core genome structure.</title>
        <authorList>
            <person name="Okubo T."/>
            <person name="Toyoda A."/>
            <person name="Fukuhara K."/>
            <person name="Uchiyama I."/>
            <person name="Harigaya Y."/>
            <person name="Kuroiwa M."/>
            <person name="Suzuki T."/>
            <person name="Murakami Y."/>
            <person name="Suwa Y."/>
            <person name="Takami H."/>
        </authorList>
    </citation>
    <scope>NUCLEOTIDE SEQUENCE</scope>
    <source>
        <strain evidence="15">317325-2</strain>
    </source>
</reference>
<comment type="catalytic activity">
    <reaction evidence="11 12">
        <text>ATP + H2O = ADP + phosphate + H(+)</text>
        <dbReference type="Rhea" id="RHEA:13065"/>
        <dbReference type="ChEBI" id="CHEBI:15377"/>
        <dbReference type="ChEBI" id="CHEBI:15378"/>
        <dbReference type="ChEBI" id="CHEBI:30616"/>
        <dbReference type="ChEBI" id="CHEBI:43474"/>
        <dbReference type="ChEBI" id="CHEBI:456216"/>
        <dbReference type="EC" id="5.6.2.4"/>
    </reaction>
</comment>
<dbReference type="InterPro" id="IPR040498">
    <property type="entry name" value="PriA_CRR"/>
</dbReference>